<dbReference type="eggNOG" id="KOG4297">
    <property type="taxonomic scope" value="Eukaryota"/>
</dbReference>
<dbReference type="OMA" id="CINQTHA"/>
<dbReference type="PANTHER" id="PTHR47629">
    <property type="entry name" value="C-TYPE LECTIN-RELATED"/>
    <property type="match status" value="1"/>
</dbReference>
<name>E3LKC2_CAERE</name>
<protein>
    <recommendedName>
        <fullName evidence="1">PAN-3 domain-containing protein</fullName>
    </recommendedName>
</protein>
<dbReference type="AlphaFoldDB" id="E3LKC2"/>
<feature type="domain" description="PAN-3" evidence="1">
    <location>
        <begin position="1"/>
        <end position="48"/>
    </location>
</feature>
<evidence type="ECO:0000259" key="1">
    <source>
        <dbReference type="Pfam" id="PF08277"/>
    </source>
</evidence>
<proteinExistence type="predicted"/>
<dbReference type="Gene3D" id="3.10.100.10">
    <property type="entry name" value="Mannose-Binding Protein A, subunit A"/>
    <property type="match status" value="1"/>
</dbReference>
<dbReference type="Proteomes" id="UP000008281">
    <property type="component" value="Unassembled WGS sequence"/>
</dbReference>
<dbReference type="Pfam" id="PF08277">
    <property type="entry name" value="PAN_3"/>
    <property type="match status" value="1"/>
</dbReference>
<evidence type="ECO:0000313" key="3">
    <source>
        <dbReference type="Proteomes" id="UP000008281"/>
    </source>
</evidence>
<sequence length="271" mass="30315">MIVTWGKPLREPGLTMFNITWKECIQECWMDSNCVVSLMLRAESCKCCFQLVYDTSPTCQKYSIEIINTVEKLPPNSGNRVAFRVLRREKTCFGPVNEPLLKQGTVHAMATGNCINRTQADASCVSMYNRSVAGVSNKEEYEFLKNAAMNHLTNPSDYTVPPGYTRLGFWIDGIRKTECKYPSTIGVSCNGTNEFYYNDSFAQTPALDWNTGQPDGLSKRTNDDCVALLVQTGKSGIEDIGCEVKEITESKLCMVGYFCGKSIGQDTWELN</sequence>
<organism evidence="3">
    <name type="scientific">Caenorhabditis remanei</name>
    <name type="common">Caenorhabditis vulgaris</name>
    <dbReference type="NCBI Taxonomy" id="31234"/>
    <lineage>
        <taxon>Eukaryota</taxon>
        <taxon>Metazoa</taxon>
        <taxon>Ecdysozoa</taxon>
        <taxon>Nematoda</taxon>
        <taxon>Chromadorea</taxon>
        <taxon>Rhabditida</taxon>
        <taxon>Rhabditina</taxon>
        <taxon>Rhabditomorpha</taxon>
        <taxon>Rhabditoidea</taxon>
        <taxon>Rhabditidae</taxon>
        <taxon>Peloderinae</taxon>
        <taxon>Caenorhabditis</taxon>
    </lineage>
</organism>
<keyword evidence="3" id="KW-1185">Reference proteome</keyword>
<reference evidence="2" key="1">
    <citation type="submission" date="2007-07" db="EMBL/GenBank/DDBJ databases">
        <title>PCAP assembly of the Caenorhabditis remanei genome.</title>
        <authorList>
            <consortium name="The Caenorhabditis remanei Sequencing Consortium"/>
            <person name="Wilson R.K."/>
        </authorList>
    </citation>
    <scope>NUCLEOTIDE SEQUENCE [LARGE SCALE GENOMIC DNA]</scope>
    <source>
        <strain evidence="2">PB4641</strain>
    </source>
</reference>
<dbReference type="InterPro" id="IPR016187">
    <property type="entry name" value="CTDL_fold"/>
</dbReference>
<dbReference type="STRING" id="31234.E3LKC2"/>
<dbReference type="SUPFAM" id="SSF56436">
    <property type="entry name" value="C-type lectin-like"/>
    <property type="match status" value="1"/>
</dbReference>
<dbReference type="HOGENOM" id="CLU_045736_2_0_1"/>
<evidence type="ECO:0000313" key="2">
    <source>
        <dbReference type="EMBL" id="EFO99746.1"/>
    </source>
</evidence>
<accession>E3LKC2</accession>
<dbReference type="InterPro" id="IPR016186">
    <property type="entry name" value="C-type_lectin-like/link_sf"/>
</dbReference>
<dbReference type="EMBL" id="DS268410">
    <property type="protein sequence ID" value="EFO99746.1"/>
    <property type="molecule type" value="Genomic_DNA"/>
</dbReference>
<dbReference type="CDD" id="cd00037">
    <property type="entry name" value="CLECT"/>
    <property type="match status" value="1"/>
</dbReference>
<gene>
    <name evidence="2" type="ORF">CRE_18440</name>
</gene>
<dbReference type="InParanoid" id="E3LKC2"/>
<dbReference type="InterPro" id="IPR006583">
    <property type="entry name" value="PAN-3_domain"/>
</dbReference>